<dbReference type="SMART" id="SM00822">
    <property type="entry name" value="PKS_KR"/>
    <property type="match status" value="1"/>
</dbReference>
<name>A0ABY7ZWL6_9ACTN</name>
<dbReference type="InterPro" id="IPR036291">
    <property type="entry name" value="NAD(P)-bd_dom_sf"/>
</dbReference>
<protein>
    <submittedName>
        <fullName evidence="4">3-oxoacyl-ACP reductase</fullName>
        <ecNumber evidence="4">1.1.1.100</ecNumber>
    </submittedName>
</protein>
<dbReference type="Gene3D" id="3.40.50.720">
    <property type="entry name" value="NAD(P)-binding Rossmann-like Domain"/>
    <property type="match status" value="2"/>
</dbReference>
<evidence type="ECO:0000313" key="4">
    <source>
        <dbReference type="EMBL" id="WDZ86169.1"/>
    </source>
</evidence>
<dbReference type="EC" id="1.1.1.100" evidence="4"/>
<feature type="domain" description="Ketoreductase" evidence="3">
    <location>
        <begin position="237"/>
        <end position="413"/>
    </location>
</feature>
<organism evidence="4 5">
    <name type="scientific">Micromonospora cathayae</name>
    <dbReference type="NCBI Taxonomy" id="3028804"/>
    <lineage>
        <taxon>Bacteria</taxon>
        <taxon>Bacillati</taxon>
        <taxon>Actinomycetota</taxon>
        <taxon>Actinomycetes</taxon>
        <taxon>Micromonosporales</taxon>
        <taxon>Micromonosporaceae</taxon>
        <taxon>Micromonospora</taxon>
    </lineage>
</organism>
<dbReference type="GO" id="GO:0004316">
    <property type="term" value="F:3-oxoacyl-[acyl-carrier-protein] reductase (NADPH) activity"/>
    <property type="evidence" value="ECO:0007669"/>
    <property type="project" value="UniProtKB-EC"/>
</dbReference>
<evidence type="ECO:0000256" key="1">
    <source>
        <dbReference type="ARBA" id="ARBA00006484"/>
    </source>
</evidence>
<dbReference type="Proteomes" id="UP001219605">
    <property type="component" value="Chromosome"/>
</dbReference>
<evidence type="ECO:0000259" key="3">
    <source>
        <dbReference type="SMART" id="SM00822"/>
    </source>
</evidence>
<dbReference type="PRINTS" id="PR00080">
    <property type="entry name" value="SDRFAMILY"/>
</dbReference>
<feature type="compositionally biased region" description="Low complexity" evidence="2">
    <location>
        <begin position="76"/>
        <end position="91"/>
    </location>
</feature>
<dbReference type="InterPro" id="IPR057326">
    <property type="entry name" value="KR_dom"/>
</dbReference>
<dbReference type="EMBL" id="CP118615">
    <property type="protein sequence ID" value="WDZ86169.1"/>
    <property type="molecule type" value="Genomic_DNA"/>
</dbReference>
<dbReference type="PANTHER" id="PTHR42760:SF78">
    <property type="entry name" value="3-OXOACYL-[ACYL-CARRIER-PROTEIN] REDUCTASE [NADH]"/>
    <property type="match status" value="1"/>
</dbReference>
<accession>A0ABY7ZWL6</accession>
<feature type="region of interest" description="Disordered" evidence="2">
    <location>
        <begin position="76"/>
        <end position="100"/>
    </location>
</feature>
<dbReference type="Pfam" id="PF13561">
    <property type="entry name" value="adh_short_C2"/>
    <property type="match status" value="1"/>
</dbReference>
<reference evidence="4 5" key="1">
    <citation type="submission" date="2023-02" db="EMBL/GenBank/DDBJ databases">
        <authorList>
            <person name="Mo P."/>
        </authorList>
    </citation>
    <scope>NUCLEOTIDE SEQUENCE [LARGE SCALE GENOMIC DNA]</scope>
    <source>
        <strain evidence="4 5">HUAS 3</strain>
    </source>
</reference>
<evidence type="ECO:0000256" key="2">
    <source>
        <dbReference type="SAM" id="MobiDB-lite"/>
    </source>
</evidence>
<gene>
    <name evidence="4" type="ORF">PVK37_07060</name>
</gene>
<proteinExistence type="inferred from homology"/>
<dbReference type="PROSITE" id="PS00061">
    <property type="entry name" value="ADH_SHORT"/>
    <property type="match status" value="1"/>
</dbReference>
<comment type="similarity">
    <text evidence="1">Belongs to the short-chain dehydrogenases/reductases (SDR) family.</text>
</comment>
<dbReference type="RefSeq" id="WP_275032960.1">
    <property type="nucleotide sequence ID" value="NZ_CP118615.1"/>
</dbReference>
<feature type="region of interest" description="Disordered" evidence="2">
    <location>
        <begin position="19"/>
        <end position="46"/>
    </location>
</feature>
<dbReference type="SUPFAM" id="SSF51735">
    <property type="entry name" value="NAD(P)-binding Rossmann-fold domains"/>
    <property type="match status" value="2"/>
</dbReference>
<keyword evidence="5" id="KW-1185">Reference proteome</keyword>
<dbReference type="InterPro" id="IPR020904">
    <property type="entry name" value="Sc_DH/Rdtase_CS"/>
</dbReference>
<dbReference type="NCBIfam" id="NF006110">
    <property type="entry name" value="PRK08261.1"/>
    <property type="match status" value="1"/>
</dbReference>
<evidence type="ECO:0000313" key="5">
    <source>
        <dbReference type="Proteomes" id="UP001219605"/>
    </source>
</evidence>
<keyword evidence="4" id="KW-0560">Oxidoreductase</keyword>
<dbReference type="InterPro" id="IPR002347">
    <property type="entry name" value="SDR_fam"/>
</dbReference>
<dbReference type="PRINTS" id="PR00081">
    <property type="entry name" value="GDHRDH"/>
</dbReference>
<sequence length="476" mass="48694">MTDRYASFVQSGAGRALVKRLGLPDPPRLRRHRPGDPLLPGPARLGAATGSRLADQVERILTTAGVEVVTADPATAVTPADTGPATAATPAGTGGDGSADPGTRFGALVYDATGITDSTGLRQLYDFFHPYARSLTPSGRVIVLGTPPAGAATPREATAQRALEGLTRSIGKEFGRGVTAQLVHVTPDGDASTATSLEATLRFLLSGRSAYVSGQVVRVGTGTASAPADWDRPLDGQVVLVTGAARGIGAALARVLARDGAQVVALDIPEAGDELAAVANEVGGTAVQLDLTAPNAAGRLADHLAARHGRVDAVVHNAGITRDKTIARMNADRWDQVIDVNLSSQERINDVLLERELLPPGGRLVSVSSIAGIAGNRGQTNYATSKAGVIGLVDALAPALAGRGISVNAVAPGFIETRLTARIPLVLREAGRRMNSLSQGGLPVDVAETIGWLAWPASGAVSGNVVRVCGQSLLGA</sequence>
<dbReference type="PANTHER" id="PTHR42760">
    <property type="entry name" value="SHORT-CHAIN DEHYDROGENASES/REDUCTASES FAMILY MEMBER"/>
    <property type="match status" value="1"/>
</dbReference>